<evidence type="ECO:0000259" key="2">
    <source>
        <dbReference type="Pfam" id="PF01757"/>
    </source>
</evidence>
<feature type="transmembrane region" description="Helical" evidence="1">
    <location>
        <begin position="369"/>
        <end position="392"/>
    </location>
</feature>
<dbReference type="Proteomes" id="UP000694941">
    <property type="component" value="Unplaced"/>
</dbReference>
<dbReference type="PANTHER" id="PTHR11161">
    <property type="entry name" value="O-ACYLTRANSFERASE"/>
    <property type="match status" value="1"/>
</dbReference>
<dbReference type="InterPro" id="IPR052728">
    <property type="entry name" value="O2_lipid_transport_reg"/>
</dbReference>
<feature type="transmembrane region" description="Helical" evidence="1">
    <location>
        <begin position="220"/>
        <end position="240"/>
    </location>
</feature>
<proteinExistence type="predicted"/>
<feature type="transmembrane region" description="Helical" evidence="1">
    <location>
        <begin position="156"/>
        <end position="178"/>
    </location>
</feature>
<name>A0ABM1BIA9_LIMPO</name>
<dbReference type="Pfam" id="PF01757">
    <property type="entry name" value="Acyl_transf_3"/>
    <property type="match status" value="1"/>
</dbReference>
<dbReference type="PANTHER" id="PTHR11161:SF69">
    <property type="entry name" value="NOSE RESISTANT TO FLUOXETINE PROTEIN 6-LIKE PROTEIN"/>
    <property type="match status" value="1"/>
</dbReference>
<evidence type="ECO:0000256" key="1">
    <source>
        <dbReference type="SAM" id="Phobius"/>
    </source>
</evidence>
<gene>
    <name evidence="4" type="primary">LOC106466819</name>
</gene>
<protein>
    <submittedName>
        <fullName evidence="4">Nose resistant to fluoxetine protein 6-like</fullName>
    </submittedName>
</protein>
<evidence type="ECO:0000313" key="3">
    <source>
        <dbReference type="Proteomes" id="UP000694941"/>
    </source>
</evidence>
<reference evidence="4" key="1">
    <citation type="submission" date="2025-08" db="UniProtKB">
        <authorList>
            <consortium name="RefSeq"/>
        </authorList>
    </citation>
    <scope>IDENTIFICATION</scope>
    <source>
        <tissue evidence="4">Muscle</tissue>
    </source>
</reference>
<feature type="transmembrane region" description="Helical" evidence="1">
    <location>
        <begin position="326"/>
        <end position="349"/>
    </location>
</feature>
<keyword evidence="1" id="KW-0812">Transmembrane</keyword>
<keyword evidence="3" id="KW-1185">Reference proteome</keyword>
<feature type="transmembrane region" description="Helical" evidence="1">
    <location>
        <begin position="294"/>
        <end position="314"/>
    </location>
</feature>
<feature type="transmembrane region" description="Helical" evidence="1">
    <location>
        <begin position="114"/>
        <end position="136"/>
    </location>
</feature>
<feature type="transmembrane region" description="Helical" evidence="1">
    <location>
        <begin position="247"/>
        <end position="266"/>
    </location>
</feature>
<dbReference type="RefSeq" id="XP_013782575.2">
    <property type="nucleotide sequence ID" value="XM_013927121.2"/>
</dbReference>
<sequence length="472" mass="53785">MFKETNFCFTKNKQVMVPNMNASSEVLCESKQYPGSTNKVRLVLTALSLKCNAQKLLNTSRSEESIDVLHGIRVLTIFWIITGHSCSFALRWLFFRSSIGIGSVSQSLWIQPLVNGTLSVDTFFFLSGFLVTFLTLKKLKKSEGKFHLGLFYFHRYWRMTPLMMVLIAFSAVILRYVFEGPAWLDTIIMYDAWCRKNWWLNALYLQNFIDTSNMCLSHSWYSAVDFQFYLVSPIIIYPLYRDIRWGLPILLGFFVLTSVVTGVITGSQHLPPVPLLTKAIPESVMNNYSSMVYIKPYCRMGPFLVGVTLGYILYCNGGKMILKKRYVILGWFLAFLCSVLALYGMWPAYEGQLPNNLASAMYSALARTAWAIGLAWLTFACTAGYGGFITTLLSWRGFVPLSRLTYSAYLIHPVAMAALYGEQELTVDATFGFMMYLIFGNLVFTFILAFILSLFFEFPFAGLENVILKRDK</sequence>
<keyword evidence="1" id="KW-1133">Transmembrane helix</keyword>
<organism evidence="3 4">
    <name type="scientific">Limulus polyphemus</name>
    <name type="common">Atlantic horseshoe crab</name>
    <dbReference type="NCBI Taxonomy" id="6850"/>
    <lineage>
        <taxon>Eukaryota</taxon>
        <taxon>Metazoa</taxon>
        <taxon>Ecdysozoa</taxon>
        <taxon>Arthropoda</taxon>
        <taxon>Chelicerata</taxon>
        <taxon>Merostomata</taxon>
        <taxon>Xiphosura</taxon>
        <taxon>Limulidae</taxon>
        <taxon>Limulus</taxon>
    </lineage>
</organism>
<feature type="transmembrane region" description="Helical" evidence="1">
    <location>
        <begin position="433"/>
        <end position="456"/>
    </location>
</feature>
<evidence type="ECO:0000313" key="4">
    <source>
        <dbReference type="RefSeq" id="XP_013782575.2"/>
    </source>
</evidence>
<dbReference type="GeneID" id="106466819"/>
<accession>A0ABM1BIA9</accession>
<feature type="domain" description="Acyltransferase 3" evidence="2">
    <location>
        <begin position="69"/>
        <end position="452"/>
    </location>
</feature>
<feature type="transmembrane region" description="Helical" evidence="1">
    <location>
        <begin position="404"/>
        <end position="421"/>
    </location>
</feature>
<feature type="transmembrane region" description="Helical" evidence="1">
    <location>
        <begin position="74"/>
        <end position="94"/>
    </location>
</feature>
<dbReference type="InterPro" id="IPR002656">
    <property type="entry name" value="Acyl_transf_3_dom"/>
</dbReference>
<keyword evidence="1" id="KW-0472">Membrane</keyword>